<name>A0A975I8N6_9RHOB</name>
<organism evidence="1 2">
    <name type="scientific">Cognatishimia activa</name>
    <dbReference type="NCBI Taxonomy" id="1715691"/>
    <lineage>
        <taxon>Bacteria</taxon>
        <taxon>Pseudomonadati</taxon>
        <taxon>Pseudomonadota</taxon>
        <taxon>Alphaproteobacteria</taxon>
        <taxon>Rhodobacterales</taxon>
        <taxon>Paracoccaceae</taxon>
        <taxon>Cognatishimia</taxon>
    </lineage>
</organism>
<proteinExistence type="predicted"/>
<evidence type="ECO:0000313" key="1">
    <source>
        <dbReference type="EMBL" id="QTN37209.1"/>
    </source>
</evidence>
<gene>
    <name evidence="1" type="ORF">HZ995_06830</name>
</gene>
<reference evidence="1" key="1">
    <citation type="submission" date="2020-07" db="EMBL/GenBank/DDBJ databases">
        <title>Genome sequences of bacteria associated with the marine, planktonic diatom Thalassiosira profunda strain ECT2AJA-044.</title>
        <authorList>
            <person name="Gargas C.B."/>
            <person name="Roberts W.R."/>
            <person name="Alverson A.J."/>
        </authorList>
    </citation>
    <scope>NUCLEOTIDE SEQUENCE</scope>
    <source>
        <strain evidence="1">ECT2AJA-044</strain>
    </source>
</reference>
<dbReference type="Proteomes" id="UP000665026">
    <property type="component" value="Chromosome"/>
</dbReference>
<dbReference type="AlphaFoldDB" id="A0A975I8N6"/>
<evidence type="ECO:0000313" key="2">
    <source>
        <dbReference type="Proteomes" id="UP000665026"/>
    </source>
</evidence>
<dbReference type="RefSeq" id="WP_209357914.1">
    <property type="nucleotide sequence ID" value="NZ_CP060010.1"/>
</dbReference>
<dbReference type="EMBL" id="CP060010">
    <property type="protein sequence ID" value="QTN37209.1"/>
    <property type="molecule type" value="Genomic_DNA"/>
</dbReference>
<protein>
    <submittedName>
        <fullName evidence="1">DUF3833 domain-containing protein</fullName>
    </submittedName>
</protein>
<accession>A0A975I8N6</accession>
<dbReference type="Pfam" id="PF12915">
    <property type="entry name" value="DUF3833"/>
    <property type="match status" value="1"/>
</dbReference>
<dbReference type="InterPro" id="IPR024409">
    <property type="entry name" value="DUF3833"/>
</dbReference>
<dbReference type="KEGG" id="cact:HZ995_06830"/>
<sequence>MLRLPGFKSQSITDYIGTTPVFDIRTHLNGPLISEGMIYGPTGKVVSRFVADMHGSWSGATGRLQENFVYASGLRQDREWRLTESNDGSIIADADDLVGQGYGRAEGCAFQMKYKIRLPQDAGGHVLSVVDWMYLVDNGTILNRSQMRKFGVKVAELVATMRPVQADQIAA</sequence>